<evidence type="ECO:0000313" key="3">
    <source>
        <dbReference type="EMBL" id="ETS77674.1"/>
    </source>
</evidence>
<dbReference type="OrthoDB" id="5362512at2759"/>
<keyword evidence="4" id="KW-1185">Reference proteome</keyword>
<dbReference type="Proteomes" id="UP000030651">
    <property type="component" value="Unassembled WGS sequence"/>
</dbReference>
<evidence type="ECO:0000313" key="4">
    <source>
        <dbReference type="Proteomes" id="UP000030651"/>
    </source>
</evidence>
<protein>
    <recommendedName>
        <fullName evidence="2">Heterokaryon incompatibility domain-containing protein</fullName>
    </recommendedName>
</protein>
<feature type="compositionally biased region" description="Basic and acidic residues" evidence="1">
    <location>
        <begin position="61"/>
        <end position="81"/>
    </location>
</feature>
<accession>W3WV27</accession>
<dbReference type="OMA" id="VGFIWID"/>
<dbReference type="InParanoid" id="W3WV27"/>
<dbReference type="Pfam" id="PF06985">
    <property type="entry name" value="HET"/>
    <property type="match status" value="1"/>
</dbReference>
<feature type="region of interest" description="Disordered" evidence="1">
    <location>
        <begin position="1"/>
        <end position="23"/>
    </location>
</feature>
<dbReference type="AlphaFoldDB" id="W3WV27"/>
<proteinExistence type="predicted"/>
<dbReference type="RefSeq" id="XP_007836508.1">
    <property type="nucleotide sequence ID" value="XM_007838317.1"/>
</dbReference>
<evidence type="ECO:0000256" key="1">
    <source>
        <dbReference type="SAM" id="MobiDB-lite"/>
    </source>
</evidence>
<evidence type="ECO:0000259" key="2">
    <source>
        <dbReference type="Pfam" id="PF06985"/>
    </source>
</evidence>
<gene>
    <name evidence="3" type="ORF">PFICI_09736</name>
</gene>
<dbReference type="PANTHER" id="PTHR33112:SF10">
    <property type="entry name" value="TOL"/>
    <property type="match status" value="1"/>
</dbReference>
<dbReference type="eggNOG" id="ENOG502S8TM">
    <property type="taxonomic scope" value="Eukaryota"/>
</dbReference>
<name>W3WV27_PESFW</name>
<dbReference type="HOGENOM" id="CLU_002639_5_0_1"/>
<dbReference type="PANTHER" id="PTHR33112">
    <property type="entry name" value="DOMAIN PROTEIN, PUTATIVE-RELATED"/>
    <property type="match status" value="1"/>
</dbReference>
<sequence length="655" mass="74737">MLSRLVIQGPEDPGFGTPKSEMTDSDEVFNLALQWLKKCKCAEHAPDKNWYPTRLLDIRPLKQDLQPDRKPDRKRDRKRDQASTMEAKPSLSKQDSSLDKTTISLVAKKNWKGGKPGSLRNDRYVTLSHCWGPPQHHGPKLTSKNIADFEAGIEIRKLPKTFRDAIRFAARLPQVGFIWIDSLCIKQGEEEDWLTESALMNQVYSKSHLNISATAAGDSEGGLYFGRSPENLLEDEISLNIDGIPVPWDQVVDVDARDKSTQATQSRPTSPGNLRRCVILDTSFWTQRVDWAPVNRRAWVLQERLLCPRVLHFCRDQVAWECAEFDAAEARPLGIPNYQLTGEGLLQESQFKGLDPDRNGRALRAGRLRGLPDPVAHLQPQIHAFELWKRVVEVYSRTELTVARDKLIALSGIARMMPSRIGSKEKPATYVAGLWRPHLESQLLWKVEPVYNPHDETFEHYGRRPLDYRAPTFSWAAIDVEQGNGITYGEVTDKEIYISIEEASVKPKSKDDLFGMVEESCLTVWGRLRPITLTKKEKGRFCWTIKDDKDLVEEKHTNIYLDSVQDTQFDTDEFYCLPTAKGGYLGTGDSTYIFCLLLRVKKKEDAVFERIGFTKLSSWADKKTWNQIGQDVSRDVDFAHPDNGLPGGWQRFYLE</sequence>
<dbReference type="STRING" id="1229662.W3WV27"/>
<organism evidence="3 4">
    <name type="scientific">Pestalotiopsis fici (strain W106-1 / CGMCC3.15140)</name>
    <dbReference type="NCBI Taxonomy" id="1229662"/>
    <lineage>
        <taxon>Eukaryota</taxon>
        <taxon>Fungi</taxon>
        <taxon>Dikarya</taxon>
        <taxon>Ascomycota</taxon>
        <taxon>Pezizomycotina</taxon>
        <taxon>Sordariomycetes</taxon>
        <taxon>Xylariomycetidae</taxon>
        <taxon>Amphisphaeriales</taxon>
        <taxon>Sporocadaceae</taxon>
        <taxon>Pestalotiopsis</taxon>
    </lineage>
</organism>
<dbReference type="GeneID" id="19274749"/>
<dbReference type="KEGG" id="pfy:PFICI_09736"/>
<dbReference type="EMBL" id="KI912115">
    <property type="protein sequence ID" value="ETS77674.1"/>
    <property type="molecule type" value="Genomic_DNA"/>
</dbReference>
<feature type="region of interest" description="Disordered" evidence="1">
    <location>
        <begin position="61"/>
        <end position="99"/>
    </location>
</feature>
<dbReference type="InterPro" id="IPR010730">
    <property type="entry name" value="HET"/>
</dbReference>
<feature type="domain" description="Heterokaryon incompatibility" evidence="2">
    <location>
        <begin position="124"/>
        <end position="303"/>
    </location>
</feature>
<reference evidence="4" key="1">
    <citation type="journal article" date="2015" name="BMC Genomics">
        <title>Genomic and transcriptomic analysis of the endophytic fungus Pestalotiopsis fici reveals its lifestyle and high potential for synthesis of natural products.</title>
        <authorList>
            <person name="Wang X."/>
            <person name="Zhang X."/>
            <person name="Liu L."/>
            <person name="Xiang M."/>
            <person name="Wang W."/>
            <person name="Sun X."/>
            <person name="Che Y."/>
            <person name="Guo L."/>
            <person name="Liu G."/>
            <person name="Guo L."/>
            <person name="Wang C."/>
            <person name="Yin W.B."/>
            <person name="Stadler M."/>
            <person name="Zhang X."/>
            <person name="Liu X."/>
        </authorList>
    </citation>
    <scope>NUCLEOTIDE SEQUENCE [LARGE SCALE GENOMIC DNA]</scope>
    <source>
        <strain evidence="4">W106-1 / CGMCC3.15140</strain>
    </source>
</reference>